<dbReference type="RefSeq" id="WP_167080232.1">
    <property type="nucleotide sequence ID" value="NZ_BAAADC010000001.1"/>
</dbReference>
<comment type="caution">
    <text evidence="1">The sequence shown here is derived from an EMBL/GenBank/DDBJ whole genome shotgun (WGS) entry which is preliminary data.</text>
</comment>
<dbReference type="NCBIfam" id="TIGR02606">
    <property type="entry name" value="antidote_CC2985"/>
    <property type="match status" value="1"/>
</dbReference>
<accession>A0A846MUJ4</accession>
<sequence>MTATIQLTPEEEEFARACVESGRYETVGDVLRSGLALLQEQIERRKAFDKMIAEVREEGEREGYFTLDEVLAEMDAVIAGEKE</sequence>
<dbReference type="InterPro" id="IPR022789">
    <property type="entry name" value="ParD"/>
</dbReference>
<reference evidence="1 2" key="1">
    <citation type="submission" date="2020-03" db="EMBL/GenBank/DDBJ databases">
        <title>Genomic Encyclopedia of Type Strains, Phase IV (KMG-IV): sequencing the most valuable type-strain genomes for metagenomic binning, comparative biology and taxonomic classification.</title>
        <authorList>
            <person name="Goeker M."/>
        </authorList>
    </citation>
    <scope>NUCLEOTIDE SEQUENCE [LARGE SCALE GENOMIC DNA]</scope>
    <source>
        <strain evidence="1 2">DSM 19867</strain>
    </source>
</reference>
<proteinExistence type="predicted"/>
<keyword evidence="2" id="KW-1185">Reference proteome</keyword>
<protein>
    <submittedName>
        <fullName evidence="1">Antitoxin ParD1/3/4</fullName>
    </submittedName>
</protein>
<dbReference type="Gene3D" id="6.10.10.120">
    <property type="entry name" value="Antitoxin ParD1-like"/>
    <property type="match status" value="1"/>
</dbReference>
<gene>
    <name evidence="1" type="ORF">FHS83_000334</name>
</gene>
<dbReference type="AlphaFoldDB" id="A0A846MUJ4"/>
<dbReference type="Pfam" id="PF03693">
    <property type="entry name" value="ParD_antitoxin"/>
    <property type="match status" value="1"/>
</dbReference>
<organism evidence="1 2">
    <name type="scientific">Rhizomicrobium palustre</name>
    <dbReference type="NCBI Taxonomy" id="189966"/>
    <lineage>
        <taxon>Bacteria</taxon>
        <taxon>Pseudomonadati</taxon>
        <taxon>Pseudomonadota</taxon>
        <taxon>Alphaproteobacteria</taxon>
        <taxon>Micropepsales</taxon>
        <taxon>Micropepsaceae</taxon>
        <taxon>Rhizomicrobium</taxon>
    </lineage>
</organism>
<evidence type="ECO:0000313" key="1">
    <source>
        <dbReference type="EMBL" id="NIK87016.1"/>
    </source>
</evidence>
<dbReference type="InterPro" id="IPR038296">
    <property type="entry name" value="ParD_sf"/>
</dbReference>
<evidence type="ECO:0000313" key="2">
    <source>
        <dbReference type="Proteomes" id="UP000570514"/>
    </source>
</evidence>
<name>A0A846MUJ4_9PROT</name>
<dbReference type="Proteomes" id="UP000570514">
    <property type="component" value="Unassembled WGS sequence"/>
</dbReference>
<dbReference type="EMBL" id="JAASRM010000001">
    <property type="protein sequence ID" value="NIK87016.1"/>
    <property type="molecule type" value="Genomic_DNA"/>
</dbReference>